<feature type="compositionally biased region" description="Polar residues" evidence="1">
    <location>
        <begin position="281"/>
        <end position="295"/>
    </location>
</feature>
<evidence type="ECO:0000256" key="1">
    <source>
        <dbReference type="SAM" id="MobiDB-lite"/>
    </source>
</evidence>
<evidence type="ECO:0000313" key="3">
    <source>
        <dbReference type="Proteomes" id="UP001470230"/>
    </source>
</evidence>
<feature type="compositionally biased region" description="Basic and acidic residues" evidence="1">
    <location>
        <begin position="297"/>
        <end position="563"/>
    </location>
</feature>
<feature type="compositionally biased region" description="Basic residues" evidence="1">
    <location>
        <begin position="265"/>
        <end position="280"/>
    </location>
</feature>
<feature type="compositionally biased region" description="Basic and acidic residues" evidence="1">
    <location>
        <begin position="614"/>
        <end position="623"/>
    </location>
</feature>
<dbReference type="PANTHER" id="PTHR35609:SF1">
    <property type="entry name" value="MACRO DOMAIN-CONTAINING PROTEIN"/>
    <property type="match status" value="1"/>
</dbReference>
<comment type="caution">
    <text evidence="2">The sequence shown here is derived from an EMBL/GenBank/DDBJ whole genome shotgun (WGS) entry which is preliminary data.</text>
</comment>
<feature type="compositionally biased region" description="Polar residues" evidence="1">
    <location>
        <begin position="241"/>
        <end position="256"/>
    </location>
</feature>
<feature type="compositionally biased region" description="Basic and acidic residues" evidence="1">
    <location>
        <begin position="222"/>
        <end position="240"/>
    </location>
</feature>
<feature type="compositionally biased region" description="Polar residues" evidence="1">
    <location>
        <begin position="592"/>
        <end position="604"/>
    </location>
</feature>
<accession>A0ABR2IRD8</accession>
<evidence type="ECO:0008006" key="4">
    <source>
        <dbReference type="Google" id="ProtNLM"/>
    </source>
</evidence>
<reference evidence="2 3" key="1">
    <citation type="submission" date="2024-04" db="EMBL/GenBank/DDBJ databases">
        <title>Tritrichomonas musculus Genome.</title>
        <authorList>
            <person name="Alves-Ferreira E."/>
            <person name="Grigg M."/>
            <person name="Lorenzi H."/>
            <person name="Galac M."/>
        </authorList>
    </citation>
    <scope>NUCLEOTIDE SEQUENCE [LARGE SCALE GENOMIC DNA]</scope>
    <source>
        <strain evidence="2 3">EAF2021</strain>
    </source>
</reference>
<feature type="compositionally biased region" description="Basic and acidic residues" evidence="1">
    <location>
        <begin position="576"/>
        <end position="591"/>
    </location>
</feature>
<dbReference type="PANTHER" id="PTHR35609">
    <property type="entry name" value="MACRO DOMAIN-CONTAINING PROTEIN"/>
    <property type="match status" value="1"/>
</dbReference>
<dbReference type="Proteomes" id="UP001470230">
    <property type="component" value="Unassembled WGS sequence"/>
</dbReference>
<proteinExistence type="predicted"/>
<dbReference type="EMBL" id="JAPFFF010000015">
    <property type="protein sequence ID" value="KAK8867195.1"/>
    <property type="molecule type" value="Genomic_DNA"/>
</dbReference>
<sequence>MTKSECFSCRDWFNEIFGFWESVKNVGDNFDVEPSKDCVYLYSKKNKKKFNAGLFQIKSSDRSTFKLSESRNNGKLHIIHGHGNYSKCYGLVDILSMQSLSKWDGATYLAASNFNCLEFVSSHSTASSGVTSYYADPTQGPYAALACGPAIVYRNYFVKHHGVVGQLDKEIELLEKARIPVRHGYAIIKNDTALSHFKKDPNSEQKSKNLNSIQIQNEALKKLPDSEAQVKSESRKELKSDPNSNSKTTDKMNSQLNEKEQVKKSAARRGSTRSKLKKFKPNTTYNLDGSKSSLNKEPPKPELHKEQRSKTSLDKEHSKTDSDENHVKKVANEKCLKNDSDKEQRLKISTNKEHSKTDSDKNHDKKVANEKCLKNDSDKEQRLKISTNKEHSKTDSDENHVKKVANEKCLKNDSDKEQRLKISTNKEHSKTDSDENHVKKVANEKCLKNDSDKEQRLKSRTNKEHSKTDSDENHDKKVANEKCLKSDSDKEQRLKISTNKEHSKTDSDENHDKKVANEKCLKNDSDKEQRLKSSTNKEHSKTDSDEVQVEKCREDKRTKHPDSNRNQAGLLSIKSSCEKSLIKNSEQKQSKLPDSAATSMQQGIAAQHAMPSPPDKEQDKPDTSFDPDDPSIWQVGSHRNCEIVMTRGPNRNFKRAPPDRIANHVYAAAFNFASDVIRTPLTKEVSMKLLTGEYRATILTAWENSIIFNKRAGARKLSLTLLGGGVFANPFDLICNAIKENVDLIVESGLDVYITCYNDDVYRNVDYYLGAVVKKTGGKVYDTNNFNECRELLD</sequence>
<feature type="compositionally biased region" description="Polar residues" evidence="1">
    <location>
        <begin position="564"/>
        <end position="575"/>
    </location>
</feature>
<organism evidence="2 3">
    <name type="scientific">Tritrichomonas musculus</name>
    <dbReference type="NCBI Taxonomy" id="1915356"/>
    <lineage>
        <taxon>Eukaryota</taxon>
        <taxon>Metamonada</taxon>
        <taxon>Parabasalia</taxon>
        <taxon>Tritrichomonadida</taxon>
        <taxon>Tritrichomonadidae</taxon>
        <taxon>Tritrichomonas</taxon>
    </lineage>
</organism>
<gene>
    <name evidence="2" type="ORF">M9Y10_010172</name>
</gene>
<name>A0ABR2IRD8_9EUKA</name>
<feature type="region of interest" description="Disordered" evidence="1">
    <location>
        <begin position="222"/>
        <end position="632"/>
    </location>
</feature>
<protein>
    <recommendedName>
        <fullName evidence="4">Macro domain-containing protein</fullName>
    </recommendedName>
</protein>
<keyword evidence="3" id="KW-1185">Reference proteome</keyword>
<evidence type="ECO:0000313" key="2">
    <source>
        <dbReference type="EMBL" id="KAK8867195.1"/>
    </source>
</evidence>